<dbReference type="RefSeq" id="WP_176620926.1">
    <property type="nucleotide sequence ID" value="NZ_WYET01000007.1"/>
</dbReference>
<dbReference type="Proteomes" id="UP000558089">
    <property type="component" value="Unassembled WGS sequence"/>
</dbReference>
<protein>
    <submittedName>
        <fullName evidence="1">Uncharacterized protein</fullName>
    </submittedName>
</protein>
<gene>
    <name evidence="1" type="ORF">GUA46_13430</name>
</gene>
<evidence type="ECO:0000313" key="1">
    <source>
        <dbReference type="EMBL" id="NVN19345.1"/>
    </source>
</evidence>
<evidence type="ECO:0000313" key="2">
    <source>
        <dbReference type="Proteomes" id="UP000558089"/>
    </source>
</evidence>
<proteinExistence type="predicted"/>
<accession>A0A850NLT5</accession>
<organism evidence="1 2">
    <name type="scientific">Flagellimonas chongwuensis</name>
    <dbReference type="NCBI Taxonomy" id="2697365"/>
    <lineage>
        <taxon>Bacteria</taxon>
        <taxon>Pseudomonadati</taxon>
        <taxon>Bacteroidota</taxon>
        <taxon>Flavobacteriia</taxon>
        <taxon>Flavobacteriales</taxon>
        <taxon>Flavobacteriaceae</taxon>
        <taxon>Flagellimonas</taxon>
    </lineage>
</organism>
<name>A0A850NLT5_9FLAO</name>
<dbReference type="EMBL" id="WYET01000007">
    <property type="protein sequence ID" value="NVN19345.1"/>
    <property type="molecule type" value="Genomic_DNA"/>
</dbReference>
<reference evidence="1 2" key="1">
    <citation type="submission" date="2020-01" db="EMBL/GenBank/DDBJ databases">
        <title>Draft Genome Analysis of Muricauda sp. HICW Isolated from coastal seawater of PR China.</title>
        <authorList>
            <person name="Chen M.-X."/>
        </authorList>
    </citation>
    <scope>NUCLEOTIDE SEQUENCE [LARGE SCALE GENOMIC DNA]</scope>
    <source>
        <strain evidence="1 2">HICW</strain>
    </source>
</reference>
<dbReference type="AlphaFoldDB" id="A0A850NLT5"/>
<sequence>MNKNDLQVVFLTKKELREYLQSPQDQRTYQLPFSLNKAQWLLDKPGLDENDLLAVMAVSRGELLSFAHLVPDFLSSPDQDTGTKIYWIVQWWAAPSVKSTVVSTYVFSEALRLSNNMALTKAYEENADTFYKKQPFTVIGTMDRHTIFIGAAKDMVNQKLHLPKWLSPITSWVESISMKYYNAINSSRINTLTKDLDLRYMNQLDGEAWNFIQPYIQSDLAAKSLAQINWQLDPRQYVSKPWNHGKMDGSKIKGFAERIGIVSFLVYRDGKSIGFISFHYIHSTAYMKYCIANDADMPMVCACLYKNLYKLNISYMFTDNQTLAEHFTKTLSVFYHYRQTKKSMAHNTLHKELQVSQLAEQDGHFI</sequence>
<keyword evidence="2" id="KW-1185">Reference proteome</keyword>
<comment type="caution">
    <text evidence="1">The sequence shown here is derived from an EMBL/GenBank/DDBJ whole genome shotgun (WGS) entry which is preliminary data.</text>
</comment>